<dbReference type="AlphaFoldDB" id="A0A0F7IEE0"/>
<gene>
    <name evidence="2" type="ORF">GAH_00770</name>
</gene>
<dbReference type="InterPro" id="IPR011991">
    <property type="entry name" value="ArsR-like_HTH"/>
</dbReference>
<keyword evidence="3" id="KW-1185">Reference proteome</keyword>
<dbReference type="GO" id="GO:0003700">
    <property type="term" value="F:DNA-binding transcription factor activity"/>
    <property type="evidence" value="ECO:0007669"/>
    <property type="project" value="InterPro"/>
</dbReference>
<feature type="domain" description="HTH arsR-type" evidence="1">
    <location>
        <begin position="7"/>
        <end position="92"/>
    </location>
</feature>
<keyword evidence="2" id="KW-0238">DNA-binding</keyword>
<dbReference type="OrthoDB" id="65295at2157"/>
<dbReference type="EMBL" id="CP011267">
    <property type="protein sequence ID" value="AKG91895.1"/>
    <property type="molecule type" value="Genomic_DNA"/>
</dbReference>
<organism evidence="2 3">
    <name type="scientific">Geoglobus ahangari</name>
    <dbReference type="NCBI Taxonomy" id="113653"/>
    <lineage>
        <taxon>Archaea</taxon>
        <taxon>Methanobacteriati</taxon>
        <taxon>Methanobacteriota</taxon>
        <taxon>Archaeoglobi</taxon>
        <taxon>Archaeoglobales</taxon>
        <taxon>Archaeoglobaceae</taxon>
        <taxon>Geoglobus</taxon>
    </lineage>
</organism>
<dbReference type="Gene3D" id="1.10.10.10">
    <property type="entry name" value="Winged helix-like DNA-binding domain superfamily/Winged helix DNA-binding domain"/>
    <property type="match status" value="1"/>
</dbReference>
<dbReference type="PANTHER" id="PTHR37318:SF1">
    <property type="entry name" value="BSL7504 PROTEIN"/>
    <property type="match status" value="1"/>
</dbReference>
<dbReference type="STRING" id="113653.GAH_00770"/>
<dbReference type="InterPro" id="IPR027395">
    <property type="entry name" value="WH_DNA-bd_dom"/>
</dbReference>
<evidence type="ECO:0000313" key="3">
    <source>
        <dbReference type="Proteomes" id="UP000034723"/>
    </source>
</evidence>
<dbReference type="GO" id="GO:0003677">
    <property type="term" value="F:DNA binding"/>
    <property type="evidence" value="ECO:0007669"/>
    <property type="project" value="UniProtKB-KW"/>
</dbReference>
<dbReference type="InterPro" id="IPR036388">
    <property type="entry name" value="WH-like_DNA-bd_sf"/>
</dbReference>
<reference evidence="2 3" key="1">
    <citation type="submission" date="2015-04" db="EMBL/GenBank/DDBJ databases">
        <title>The complete genome sequence of the hyperthermophilic, obligate iron-reducing archaeon Geoglobus ahangari strain 234T.</title>
        <authorList>
            <person name="Manzella M.P."/>
            <person name="Holmes D.E."/>
            <person name="Rocheleau J.M."/>
            <person name="Chung A."/>
            <person name="Reguera G."/>
            <person name="Kashefi K."/>
        </authorList>
    </citation>
    <scope>NUCLEOTIDE SEQUENCE [LARGE SCALE GENOMIC DNA]</scope>
    <source>
        <strain evidence="2 3">234</strain>
    </source>
</reference>
<dbReference type="SUPFAM" id="SSF46785">
    <property type="entry name" value="Winged helix' DNA-binding domain"/>
    <property type="match status" value="1"/>
</dbReference>
<dbReference type="GeneID" id="24803352"/>
<dbReference type="CDD" id="cd00090">
    <property type="entry name" value="HTH_ARSR"/>
    <property type="match status" value="1"/>
</dbReference>
<dbReference type="RefSeq" id="WP_048094796.1">
    <property type="nucleotide sequence ID" value="NZ_CP011267.1"/>
</dbReference>
<dbReference type="InParanoid" id="A0A0F7IEE0"/>
<dbReference type="InterPro" id="IPR036390">
    <property type="entry name" value="WH_DNA-bd_sf"/>
</dbReference>
<sequence>MEPLSRLRHEILGNPVRLGVMLYLLSRRRAAFSEIQKVLELTPGNLDSHLRVLERAGMVKVGKVIADRPRTVVEITEKGVDETRDYVRRLKEVLEGL</sequence>
<dbReference type="PANTHER" id="PTHR37318">
    <property type="entry name" value="BSL7504 PROTEIN"/>
    <property type="match status" value="1"/>
</dbReference>
<proteinExistence type="predicted"/>
<dbReference type="HOGENOM" id="CLU_142189_1_1_2"/>
<dbReference type="SMART" id="SM00418">
    <property type="entry name" value="HTH_ARSR"/>
    <property type="match status" value="1"/>
</dbReference>
<evidence type="ECO:0000259" key="1">
    <source>
        <dbReference type="SMART" id="SM00418"/>
    </source>
</evidence>
<name>A0A0F7IEE0_9EURY</name>
<protein>
    <submittedName>
        <fullName evidence="2">Winged helix DNA-binding domain</fullName>
    </submittedName>
</protein>
<evidence type="ECO:0000313" key="2">
    <source>
        <dbReference type="EMBL" id="AKG91895.1"/>
    </source>
</evidence>
<dbReference type="Proteomes" id="UP000034723">
    <property type="component" value="Chromosome"/>
</dbReference>
<dbReference type="KEGG" id="gah:GAH_00770"/>
<dbReference type="Pfam" id="PF13601">
    <property type="entry name" value="HTH_34"/>
    <property type="match status" value="1"/>
</dbReference>
<dbReference type="PATRIC" id="fig|113653.22.peg.770"/>
<accession>A0A0F7IEE0</accession>
<dbReference type="InterPro" id="IPR001845">
    <property type="entry name" value="HTH_ArsR_DNA-bd_dom"/>
</dbReference>